<dbReference type="Gene3D" id="3.40.50.1820">
    <property type="entry name" value="alpha/beta hydrolase"/>
    <property type="match status" value="1"/>
</dbReference>
<reference evidence="3" key="1">
    <citation type="submission" date="2015-02" db="EMBL/GenBank/DDBJ databases">
        <title>Description and complete genome sequence of the first cultured representative of the subdivision 5 of the Verrucomicrobia phylum.</title>
        <authorList>
            <person name="Spring S."/>
            <person name="Bunk B."/>
            <person name="Sproer C."/>
            <person name="Klenk H.-P."/>
        </authorList>
    </citation>
    <scope>NUCLEOTIDE SEQUENCE [LARGE SCALE GENOMIC DNA]</scope>
    <source>
        <strain evidence="3">L21-Fru-AB</strain>
    </source>
</reference>
<organism evidence="2 3">
    <name type="scientific">Kiritimatiella glycovorans</name>
    <dbReference type="NCBI Taxonomy" id="1307763"/>
    <lineage>
        <taxon>Bacteria</taxon>
        <taxon>Pseudomonadati</taxon>
        <taxon>Kiritimatiellota</taxon>
        <taxon>Kiritimatiellia</taxon>
        <taxon>Kiritimatiellales</taxon>
        <taxon>Kiritimatiellaceae</taxon>
        <taxon>Kiritimatiella</taxon>
    </lineage>
</organism>
<dbReference type="Pfam" id="PF12146">
    <property type="entry name" value="Hydrolase_4"/>
    <property type="match status" value="1"/>
</dbReference>
<feature type="domain" description="Serine aminopeptidase S33" evidence="1">
    <location>
        <begin position="68"/>
        <end position="173"/>
    </location>
</feature>
<dbReference type="STRING" id="1307763.L21SP4_01123"/>
<keyword evidence="2" id="KW-0808">Transferase</keyword>
<gene>
    <name evidence="2" type="ORF">L21SP4_01123</name>
</gene>
<dbReference type="EMBL" id="CP010904">
    <property type="protein sequence ID" value="AKJ64375.1"/>
    <property type="molecule type" value="Genomic_DNA"/>
</dbReference>
<evidence type="ECO:0000313" key="3">
    <source>
        <dbReference type="Proteomes" id="UP000035268"/>
    </source>
</evidence>
<dbReference type="AlphaFoldDB" id="A0A0G3EHU8"/>
<evidence type="ECO:0000313" key="2">
    <source>
        <dbReference type="EMBL" id="AKJ64375.1"/>
    </source>
</evidence>
<dbReference type="PANTHER" id="PTHR12277:SF81">
    <property type="entry name" value="PROTEIN ABHD13"/>
    <property type="match status" value="1"/>
</dbReference>
<dbReference type="PANTHER" id="PTHR12277">
    <property type="entry name" value="ALPHA/BETA HYDROLASE DOMAIN-CONTAINING PROTEIN"/>
    <property type="match status" value="1"/>
</dbReference>
<accession>A0A0G3EHU8</accession>
<reference evidence="2 3" key="2">
    <citation type="journal article" date="2016" name="ISME J.">
        <title>Characterization of the first cultured representative of Verrucomicrobia subdivision 5 indicates the proposal of a novel phylum.</title>
        <authorList>
            <person name="Spring S."/>
            <person name="Bunk B."/>
            <person name="Sproer C."/>
            <person name="Schumann P."/>
            <person name="Rohde M."/>
            <person name="Tindall B.J."/>
            <person name="Klenk H.P."/>
        </authorList>
    </citation>
    <scope>NUCLEOTIDE SEQUENCE [LARGE SCALE GENOMIC DNA]</scope>
    <source>
        <strain evidence="2 3">L21-Fru-AB</strain>
    </source>
</reference>
<proteinExistence type="predicted"/>
<dbReference type="KEGG" id="vbl:L21SP4_01123"/>
<evidence type="ECO:0000259" key="1">
    <source>
        <dbReference type="Pfam" id="PF12146"/>
    </source>
</evidence>
<dbReference type="GO" id="GO:0016740">
    <property type="term" value="F:transferase activity"/>
    <property type="evidence" value="ECO:0007669"/>
    <property type="project" value="UniProtKB-KW"/>
</dbReference>
<dbReference type="OrthoDB" id="9798884at2"/>
<protein>
    <submittedName>
        <fullName evidence="2">Acetoin dehydrogenase E2 subunit dihydrolipoyllysine-residue acetyltransferase</fullName>
    </submittedName>
</protein>
<name>A0A0G3EHU8_9BACT</name>
<dbReference type="SUPFAM" id="SSF53474">
    <property type="entry name" value="alpha/beta-Hydrolases"/>
    <property type="match status" value="1"/>
</dbReference>
<dbReference type="InterPro" id="IPR029058">
    <property type="entry name" value="AB_hydrolase_fold"/>
</dbReference>
<dbReference type="RefSeq" id="WP_052881711.1">
    <property type="nucleotide sequence ID" value="NZ_CP010904.1"/>
</dbReference>
<dbReference type="Proteomes" id="UP000035268">
    <property type="component" value="Chromosome"/>
</dbReference>
<dbReference type="PATRIC" id="fig|1609981.3.peg.1172"/>
<sequence length="258" mass="28585">MMTTVLRTGIRIGCGYLLLAALLWLVSERMIFPLRPRTYSDGEGLIRLHTRTGDTVVARYCPAGPEAPVVLYSHGNGEDLGTLEPVLSRFVEHGYGVFAYDYPGFGLSSGTPTEKSTCAAIGAAYACMTETLGIEPSRIILHGRSVGSGPTLHLAVREAYRALVLESAFTSIARVHTRIKLLPFDRYPNLERIRKVRGPVLVIHGMQDHTLPPWNGKDLFRAAPEPKYHLWVEDAGHNDLLWKAGAAFWEAYEKVRSP</sequence>
<dbReference type="InterPro" id="IPR022742">
    <property type="entry name" value="Hydrolase_4"/>
</dbReference>
<keyword evidence="3" id="KW-1185">Reference proteome</keyword>